<dbReference type="InterPro" id="IPR023632">
    <property type="entry name" value="ATP_synth_F1_gsu_CS"/>
</dbReference>
<dbReference type="PIRSF" id="PIRSF039089">
    <property type="entry name" value="ATP_synthase_gamma"/>
    <property type="match status" value="1"/>
</dbReference>
<comment type="subcellular location">
    <subcellularLocation>
        <location evidence="1">Membrane</location>
        <topology evidence="1">Peripheral membrane protein</topology>
    </subcellularLocation>
</comment>
<proteinExistence type="inferred from homology"/>
<dbReference type="AlphaFoldDB" id="A0A830HSG1"/>
<comment type="similarity">
    <text evidence="2">Belongs to the ATPase gamma chain family.</text>
</comment>
<keyword evidence="10" id="KW-0175">Coiled coil</keyword>
<feature type="coiled-coil region" evidence="10">
    <location>
        <begin position="263"/>
        <end position="290"/>
    </location>
</feature>
<organism evidence="12 13">
    <name type="scientific">Pycnococcus provasolii</name>
    <dbReference type="NCBI Taxonomy" id="41880"/>
    <lineage>
        <taxon>Eukaryota</taxon>
        <taxon>Viridiplantae</taxon>
        <taxon>Chlorophyta</taxon>
        <taxon>Pseudoscourfieldiophyceae</taxon>
        <taxon>Pseudoscourfieldiales</taxon>
        <taxon>Pycnococcaceae</taxon>
        <taxon>Pycnococcus</taxon>
    </lineage>
</organism>
<dbReference type="PANTHER" id="PTHR11693:SF22">
    <property type="entry name" value="ATP SYNTHASE SUBUNIT GAMMA, MITOCHONDRIAL"/>
    <property type="match status" value="1"/>
</dbReference>
<reference evidence="12" key="1">
    <citation type="submission" date="2020-10" db="EMBL/GenBank/DDBJ databases">
        <title>Unveiling of a novel bifunctional photoreceptor, Dualchrome1, isolated from a cosmopolitan green alga.</title>
        <authorList>
            <person name="Suzuki S."/>
            <person name="Kawachi M."/>
        </authorList>
    </citation>
    <scope>NUCLEOTIDE SEQUENCE</scope>
    <source>
        <strain evidence="12">NIES 2893</strain>
    </source>
</reference>
<dbReference type="Proteomes" id="UP000660262">
    <property type="component" value="Unassembled WGS sequence"/>
</dbReference>
<keyword evidence="13" id="KW-1185">Reference proteome</keyword>
<evidence type="ECO:0000256" key="9">
    <source>
        <dbReference type="ARBA" id="ARBA00031066"/>
    </source>
</evidence>
<accession>A0A830HSG1</accession>
<sequence>MTSLGAFKTPSLGFAEPSAENKQAPFGTRSVSLQAVAIRMKSVSSTKKITSATKLIAATKLRGAELRSQAARNLPTPTHDLLGDAPGAPVSKTVVVPITTDRGLCGGINTIICKYAKGIVALEEQNPDGDVKVFVVGDKGRSQLRRVYPDKLLGFTQDNGKFGGLTFGVASLISEEILKAEADKVMIAYNRFFNAAKYVPTIATVLSSSAAEAMAEEGGMLDAYELEGPDRAEMLMDLAEFQLASQLYQAMLDNSTSEQASKMQAMENATNNAQEMLEKLTQLYNRTRQAAITTELSEIIGGASALEG</sequence>
<evidence type="ECO:0000256" key="6">
    <source>
        <dbReference type="ARBA" id="ARBA00023136"/>
    </source>
</evidence>
<dbReference type="Gene3D" id="1.10.287.80">
    <property type="entry name" value="ATP synthase, gamma subunit, helix hairpin domain"/>
    <property type="match status" value="1"/>
</dbReference>
<protein>
    <recommendedName>
        <fullName evidence="9">F-ATPase gamma subunit</fullName>
    </recommendedName>
</protein>
<evidence type="ECO:0000313" key="12">
    <source>
        <dbReference type="EMBL" id="GHP07877.1"/>
    </source>
</evidence>
<comment type="caution">
    <text evidence="12">The sequence shown here is derived from an EMBL/GenBank/DDBJ whole genome shotgun (WGS) entry which is preliminary data.</text>
</comment>
<dbReference type="Pfam" id="PF00231">
    <property type="entry name" value="ATP-synt"/>
    <property type="match status" value="1"/>
</dbReference>
<keyword evidence="7" id="KW-0139">CF(1)</keyword>
<dbReference type="OrthoDB" id="239812at2759"/>
<feature type="region of interest" description="Disordered" evidence="11">
    <location>
        <begin position="1"/>
        <end position="25"/>
    </location>
</feature>
<evidence type="ECO:0000256" key="11">
    <source>
        <dbReference type="SAM" id="MobiDB-lite"/>
    </source>
</evidence>
<name>A0A830HSG1_9CHLO</name>
<keyword evidence="5" id="KW-0406">Ion transport</keyword>
<evidence type="ECO:0000313" key="13">
    <source>
        <dbReference type="Proteomes" id="UP000660262"/>
    </source>
</evidence>
<dbReference type="EMBL" id="BNJQ01000018">
    <property type="protein sequence ID" value="GHP07877.1"/>
    <property type="molecule type" value="Genomic_DNA"/>
</dbReference>
<dbReference type="CDD" id="cd12151">
    <property type="entry name" value="F1-ATPase_gamma"/>
    <property type="match status" value="1"/>
</dbReference>
<dbReference type="InterPro" id="IPR000131">
    <property type="entry name" value="ATP_synth_F1_gsu"/>
</dbReference>
<keyword evidence="3" id="KW-0813">Transport</keyword>
<dbReference type="PANTHER" id="PTHR11693">
    <property type="entry name" value="ATP SYNTHASE GAMMA CHAIN"/>
    <property type="match status" value="1"/>
</dbReference>
<dbReference type="GO" id="GO:0046933">
    <property type="term" value="F:proton-transporting ATP synthase activity, rotational mechanism"/>
    <property type="evidence" value="ECO:0007669"/>
    <property type="project" value="InterPro"/>
</dbReference>
<keyword evidence="6" id="KW-0472">Membrane</keyword>
<dbReference type="SUPFAM" id="SSF52943">
    <property type="entry name" value="ATP synthase (F1-ATPase), gamma subunit"/>
    <property type="match status" value="1"/>
</dbReference>
<dbReference type="PRINTS" id="PR00126">
    <property type="entry name" value="ATPASEGAMMA"/>
</dbReference>
<evidence type="ECO:0000256" key="4">
    <source>
        <dbReference type="ARBA" id="ARBA00022781"/>
    </source>
</evidence>
<evidence type="ECO:0000256" key="5">
    <source>
        <dbReference type="ARBA" id="ARBA00023065"/>
    </source>
</evidence>
<dbReference type="HAMAP" id="MF_00815">
    <property type="entry name" value="ATP_synth_gamma_bact"/>
    <property type="match status" value="1"/>
</dbReference>
<evidence type="ECO:0000256" key="1">
    <source>
        <dbReference type="ARBA" id="ARBA00004170"/>
    </source>
</evidence>
<keyword evidence="8" id="KW-0066">ATP synthesis</keyword>
<dbReference type="Gene3D" id="3.40.1380.10">
    <property type="match status" value="1"/>
</dbReference>
<keyword evidence="4" id="KW-0375">Hydrogen ion transport</keyword>
<dbReference type="PROSITE" id="PS00153">
    <property type="entry name" value="ATPASE_GAMMA"/>
    <property type="match status" value="1"/>
</dbReference>
<evidence type="ECO:0000256" key="7">
    <source>
        <dbReference type="ARBA" id="ARBA00023196"/>
    </source>
</evidence>
<gene>
    <name evidence="12" type="ORF">PPROV_000661900</name>
</gene>
<dbReference type="NCBIfam" id="TIGR01146">
    <property type="entry name" value="ATPsyn_F1gamma"/>
    <property type="match status" value="1"/>
</dbReference>
<evidence type="ECO:0000256" key="2">
    <source>
        <dbReference type="ARBA" id="ARBA00007681"/>
    </source>
</evidence>
<dbReference type="GO" id="GO:0045259">
    <property type="term" value="C:proton-transporting ATP synthase complex"/>
    <property type="evidence" value="ECO:0007669"/>
    <property type="project" value="UniProtKB-KW"/>
</dbReference>
<dbReference type="InterPro" id="IPR035968">
    <property type="entry name" value="ATP_synth_F1_ATPase_gsu"/>
</dbReference>
<evidence type="ECO:0000256" key="8">
    <source>
        <dbReference type="ARBA" id="ARBA00023310"/>
    </source>
</evidence>
<evidence type="ECO:0000256" key="3">
    <source>
        <dbReference type="ARBA" id="ARBA00022448"/>
    </source>
</evidence>
<evidence type="ECO:0000256" key="10">
    <source>
        <dbReference type="SAM" id="Coils"/>
    </source>
</evidence>